<organism evidence="4">
    <name type="scientific">uncultured Sulfurovum sp</name>
    <dbReference type="NCBI Taxonomy" id="269237"/>
    <lineage>
        <taxon>Bacteria</taxon>
        <taxon>Pseudomonadati</taxon>
        <taxon>Campylobacterota</taxon>
        <taxon>Epsilonproteobacteria</taxon>
        <taxon>Campylobacterales</taxon>
        <taxon>Sulfurovaceae</taxon>
        <taxon>Sulfurovum</taxon>
        <taxon>environmental samples</taxon>
    </lineage>
</organism>
<protein>
    <submittedName>
        <fullName evidence="4">Probable RNA 2'-phosphotransferase</fullName>
    </submittedName>
</protein>
<keyword evidence="2 4" id="KW-0808">Transferase</keyword>
<name>A0A6S6SDM1_9BACT</name>
<dbReference type="Gene3D" id="1.10.10.970">
    <property type="entry name" value="RNA 2'-phosphotransferase, Tpt1/KptA family, N-terminal domain"/>
    <property type="match status" value="1"/>
</dbReference>
<dbReference type="Gene3D" id="3.20.170.30">
    <property type="match status" value="1"/>
</dbReference>
<dbReference type="AlphaFoldDB" id="A0A6S6SDM1"/>
<dbReference type="GO" id="GO:0000215">
    <property type="term" value="F:tRNA 2'-phosphotransferase activity"/>
    <property type="evidence" value="ECO:0007669"/>
    <property type="project" value="TreeGrafter"/>
</dbReference>
<dbReference type="InterPro" id="IPR042080">
    <property type="entry name" value="RNA_2'-PTrans_N"/>
</dbReference>
<dbReference type="EMBL" id="CACVAX010000003">
    <property type="protein sequence ID" value="CAA6801125.1"/>
    <property type="molecule type" value="Genomic_DNA"/>
</dbReference>
<proteinExistence type="inferred from homology"/>
<dbReference type="InterPro" id="IPR002745">
    <property type="entry name" value="Ptrans_KptA/Tpt1"/>
</dbReference>
<reference evidence="4" key="1">
    <citation type="submission" date="2020-01" db="EMBL/GenBank/DDBJ databases">
        <authorList>
            <person name="Meier V. D."/>
            <person name="Meier V D."/>
        </authorList>
    </citation>
    <scope>NUCLEOTIDE SEQUENCE</scope>
    <source>
        <strain evidence="4">HLG_WM_MAG_04</strain>
    </source>
</reference>
<dbReference type="PANTHER" id="PTHR12684:SF2">
    <property type="entry name" value="TRNA 2'-PHOSPHOTRANSFERASE 1"/>
    <property type="match status" value="1"/>
</dbReference>
<evidence type="ECO:0000256" key="3">
    <source>
        <dbReference type="ARBA" id="ARBA00023027"/>
    </source>
</evidence>
<sequence length="103" mass="11867">MKLDANGWADIDELIEKSKEIKLTRKLINEVVEENDKQLFIIDGNRIRANQGDSIVVGKRHGTVVILELEAKKMFDDGYEFYVSENAVWLTDIVPIKFINVKM</sequence>
<dbReference type="Pfam" id="PF01885">
    <property type="entry name" value="PTS_2-RNA"/>
    <property type="match status" value="1"/>
</dbReference>
<comment type="similarity">
    <text evidence="1">Belongs to the KptA/TPT1 family.</text>
</comment>
<dbReference type="GO" id="GO:0008033">
    <property type="term" value="P:tRNA processing"/>
    <property type="evidence" value="ECO:0007669"/>
    <property type="project" value="TreeGrafter"/>
</dbReference>
<dbReference type="SUPFAM" id="SSF56399">
    <property type="entry name" value="ADP-ribosylation"/>
    <property type="match status" value="1"/>
</dbReference>
<evidence type="ECO:0000313" key="4">
    <source>
        <dbReference type="EMBL" id="CAA6801125.1"/>
    </source>
</evidence>
<evidence type="ECO:0000256" key="1">
    <source>
        <dbReference type="ARBA" id="ARBA00009836"/>
    </source>
</evidence>
<dbReference type="InterPro" id="IPR042081">
    <property type="entry name" value="RNA_2'-PTrans_C"/>
</dbReference>
<accession>A0A6S6SDM1</accession>
<gene>
    <name evidence="4" type="ORF">HELGO_WM28006</name>
</gene>
<evidence type="ECO:0000256" key="2">
    <source>
        <dbReference type="ARBA" id="ARBA00022679"/>
    </source>
</evidence>
<dbReference type="PANTHER" id="PTHR12684">
    <property type="entry name" value="PUTATIVE PHOSPHOTRANSFERASE"/>
    <property type="match status" value="1"/>
</dbReference>
<keyword evidence="3" id="KW-0520">NAD</keyword>